<reference evidence="1 2" key="1">
    <citation type="submission" date="2016-11" db="EMBL/GenBank/DDBJ databases">
        <authorList>
            <person name="Jaros S."/>
            <person name="Januszkiewicz K."/>
            <person name="Wedrychowicz H."/>
        </authorList>
    </citation>
    <scope>NUCLEOTIDE SEQUENCE [LARGE SCALE GENOMIC DNA]</scope>
    <source>
        <strain evidence="1 2">CGMCC 1.6102</strain>
    </source>
</reference>
<gene>
    <name evidence="1" type="ORF">SAMN04488057_105327</name>
</gene>
<accession>A0A1M7NHD8</accession>
<dbReference type="EMBL" id="FRCY01000005">
    <property type="protein sequence ID" value="SHN03145.1"/>
    <property type="molecule type" value="Genomic_DNA"/>
</dbReference>
<evidence type="ECO:0000313" key="2">
    <source>
        <dbReference type="Proteomes" id="UP000184513"/>
    </source>
</evidence>
<dbReference type="STRING" id="388280.SAMN04488057_105327"/>
<evidence type="ECO:0000313" key="1">
    <source>
        <dbReference type="EMBL" id="SHN03145.1"/>
    </source>
</evidence>
<proteinExistence type="predicted"/>
<protein>
    <recommendedName>
        <fullName evidence="3">GyrI-like small molecule binding domain-containing protein</fullName>
    </recommendedName>
</protein>
<name>A0A1M7NHD8_9BACT</name>
<evidence type="ECO:0008006" key="3">
    <source>
        <dbReference type="Google" id="ProtNLM"/>
    </source>
</evidence>
<keyword evidence="2" id="KW-1185">Reference proteome</keyword>
<dbReference type="Proteomes" id="UP000184513">
    <property type="component" value="Unassembled WGS sequence"/>
</dbReference>
<sequence length="171" mass="19222">MKRITIIALLVVSVLGLIGVYAYLGGFNRVRMELVQCKDFVLVGREFIGTPQDEALGLAFRDVESSFAKSPLYTIYYSEPAGKRDTLHVFVGKEVRKELLNVPEGWVKKPVGCHQAIRASMDMHQLVMPAAENVKQMIAEFAQKEQVNPKGIYIDKIISRNKVEVWVPVAD</sequence>
<organism evidence="1 2">
    <name type="scientific">Cyclobacterium lianum</name>
    <dbReference type="NCBI Taxonomy" id="388280"/>
    <lineage>
        <taxon>Bacteria</taxon>
        <taxon>Pseudomonadati</taxon>
        <taxon>Bacteroidota</taxon>
        <taxon>Cytophagia</taxon>
        <taxon>Cytophagales</taxon>
        <taxon>Cyclobacteriaceae</taxon>
        <taxon>Cyclobacterium</taxon>
    </lineage>
</organism>
<dbReference type="RefSeq" id="WP_073094549.1">
    <property type="nucleotide sequence ID" value="NZ_FRCY01000005.1"/>
</dbReference>
<dbReference type="OrthoDB" id="980914at2"/>
<dbReference type="AlphaFoldDB" id="A0A1M7NHD8"/>